<evidence type="ECO:0000313" key="2">
    <source>
        <dbReference type="Proteomes" id="UP000427769"/>
    </source>
</evidence>
<dbReference type="EMBL" id="AP021875">
    <property type="protein sequence ID" value="BBO73931.1"/>
    <property type="molecule type" value="Genomic_DNA"/>
</dbReference>
<organism evidence="1 2">
    <name type="scientific">Desulfosarcina widdelii</name>
    <dbReference type="NCBI Taxonomy" id="947919"/>
    <lineage>
        <taxon>Bacteria</taxon>
        <taxon>Pseudomonadati</taxon>
        <taxon>Thermodesulfobacteriota</taxon>
        <taxon>Desulfobacteria</taxon>
        <taxon>Desulfobacterales</taxon>
        <taxon>Desulfosarcinaceae</taxon>
        <taxon>Desulfosarcina</taxon>
    </lineage>
</organism>
<dbReference type="KEGG" id="dwd:DSCW_13480"/>
<dbReference type="Proteomes" id="UP000427769">
    <property type="component" value="Chromosome"/>
</dbReference>
<dbReference type="RefSeq" id="WP_155303000.1">
    <property type="nucleotide sequence ID" value="NZ_AP021875.1"/>
</dbReference>
<proteinExistence type="predicted"/>
<protein>
    <submittedName>
        <fullName evidence="1">Uncharacterized protein</fullName>
    </submittedName>
</protein>
<dbReference type="AlphaFoldDB" id="A0A5K7Z328"/>
<gene>
    <name evidence="1" type="ORF">DSCW_13480</name>
</gene>
<accession>A0A5K7Z328</accession>
<name>A0A5K7Z328_9BACT</name>
<reference evidence="1 2" key="1">
    <citation type="submission" date="2019-11" db="EMBL/GenBank/DDBJ databases">
        <title>Comparative genomics of hydrocarbon-degrading Desulfosarcina strains.</title>
        <authorList>
            <person name="Watanabe M."/>
            <person name="Kojima H."/>
            <person name="Fukui M."/>
        </authorList>
    </citation>
    <scope>NUCLEOTIDE SEQUENCE [LARGE SCALE GENOMIC DNA]</scope>
    <source>
        <strain evidence="1 2">PP31</strain>
    </source>
</reference>
<keyword evidence="2" id="KW-1185">Reference proteome</keyword>
<sequence>MFKLFRYKKNGLPFGLITIHEHLARDMFSYFETGRFVKKQVRKARKSLKDALRFAKKKQTYPSNKTTELLNALAQIDDEITYTRKAIRTAFEEAEAIVTTIRQEKVGDILPLVENARECFKKRDLQAGMDMLKEAQSKLSNPYLPQSRNALLGGLDSEVKQLKRELLQRVNVRSKKQGAQI</sequence>
<evidence type="ECO:0000313" key="1">
    <source>
        <dbReference type="EMBL" id="BBO73931.1"/>
    </source>
</evidence>